<evidence type="ECO:0000313" key="2">
    <source>
        <dbReference type="EMBL" id="KDB50395.1"/>
    </source>
</evidence>
<dbReference type="STRING" id="34103.SAMN05421778_13615"/>
<accession>A0A059KG95</accession>
<dbReference type="PATRIC" id="fig|1286631.3.peg.3916"/>
<name>A0A059KG95_9BURK</name>
<dbReference type="Gene3D" id="3.40.50.1820">
    <property type="entry name" value="alpha/beta hydrolase"/>
    <property type="match status" value="1"/>
</dbReference>
<comment type="caution">
    <text evidence="2">The sequence shown here is derived from an EMBL/GenBank/DDBJ whole genome shotgun (WGS) entry which is preliminary data.</text>
</comment>
<dbReference type="GO" id="GO:0016787">
    <property type="term" value="F:hydrolase activity"/>
    <property type="evidence" value="ECO:0007669"/>
    <property type="project" value="UniProtKB-KW"/>
</dbReference>
<feature type="domain" description="AB hydrolase-1" evidence="1">
    <location>
        <begin position="44"/>
        <end position="126"/>
    </location>
</feature>
<keyword evidence="2" id="KW-0378">Hydrolase</keyword>
<dbReference type="Proteomes" id="UP000026714">
    <property type="component" value="Unassembled WGS sequence"/>
</dbReference>
<dbReference type="InterPro" id="IPR000073">
    <property type="entry name" value="AB_hydrolase_1"/>
</dbReference>
<sequence length="215" mass="22605">MLDLSVSGSQLIDGPAGAIEVLVDPPNRALAGVVVIAHPQPLLGGHAQHKVPQVLARGLSEAGWLVVRPNFRGVGHSAGTHDAGDGETEDLLSLSLALQADAAVPRLALVGFSFGAFVQARVARRLADLGRPASCTCLAGMPFGEVEGGRRYATPDGIPDALVVHGDRDERVPLRAVFDWARPQSQPVVVVPGADHFFTGKLHVLRSLVVNHLRA</sequence>
<dbReference type="EMBL" id="AZRA01000146">
    <property type="protein sequence ID" value="KDB50395.1"/>
    <property type="molecule type" value="Genomic_DNA"/>
</dbReference>
<dbReference type="SUPFAM" id="SSF53474">
    <property type="entry name" value="alpha/beta-Hydrolases"/>
    <property type="match status" value="1"/>
</dbReference>
<organism evidence="2 3">
    <name type="scientific">Sphaerotilus natans subsp. natans DSM 6575</name>
    <dbReference type="NCBI Taxonomy" id="1286631"/>
    <lineage>
        <taxon>Bacteria</taxon>
        <taxon>Pseudomonadati</taxon>
        <taxon>Pseudomonadota</taxon>
        <taxon>Betaproteobacteria</taxon>
        <taxon>Burkholderiales</taxon>
        <taxon>Sphaerotilaceae</taxon>
        <taxon>Sphaerotilus</taxon>
    </lineage>
</organism>
<dbReference type="AlphaFoldDB" id="A0A059KG95"/>
<proteinExistence type="predicted"/>
<dbReference type="PANTHER" id="PTHR42103">
    <property type="entry name" value="ALPHA/BETA-HYDROLASES SUPERFAMILY PROTEIN"/>
    <property type="match status" value="1"/>
</dbReference>
<evidence type="ECO:0000313" key="3">
    <source>
        <dbReference type="Proteomes" id="UP000026714"/>
    </source>
</evidence>
<dbReference type="InterPro" id="IPR029058">
    <property type="entry name" value="AB_hydrolase_fold"/>
</dbReference>
<dbReference type="PANTHER" id="PTHR42103:SF2">
    <property type="entry name" value="AB HYDROLASE-1 DOMAIN-CONTAINING PROTEIN"/>
    <property type="match status" value="1"/>
</dbReference>
<dbReference type="RefSeq" id="WP_037485981.1">
    <property type="nucleotide sequence ID" value="NZ_AZRA01000146.1"/>
</dbReference>
<gene>
    <name evidence="2" type="ORF">X805_40250</name>
</gene>
<protein>
    <submittedName>
        <fullName evidence="2">Hydrolase</fullName>
    </submittedName>
</protein>
<keyword evidence="3" id="KW-1185">Reference proteome</keyword>
<dbReference type="Pfam" id="PF00561">
    <property type="entry name" value="Abhydrolase_1"/>
    <property type="match status" value="1"/>
</dbReference>
<evidence type="ECO:0000259" key="1">
    <source>
        <dbReference type="Pfam" id="PF00561"/>
    </source>
</evidence>
<reference evidence="2 3" key="1">
    <citation type="journal article" date="2014" name="FEMS Microbiol. Ecol.">
        <title>Sphaerotilus natans encrusted with nanoball-shaped Fe(III) oxide minerals formed by nitrate-reducing mixotrophic Fe(II) oxidation.</title>
        <authorList>
            <person name="Park S."/>
            <person name="Kim D.H."/>
            <person name="Lee J.H."/>
            <person name="Hur H.G."/>
        </authorList>
    </citation>
    <scope>NUCLEOTIDE SEQUENCE [LARGE SCALE GENOMIC DNA]</scope>
    <source>
        <strain evidence="2 3">DSM 6575</strain>
    </source>
</reference>
<dbReference type="eggNOG" id="COG2945">
    <property type="taxonomic scope" value="Bacteria"/>
</dbReference>